<dbReference type="GO" id="GO:0005506">
    <property type="term" value="F:iron ion binding"/>
    <property type="evidence" value="ECO:0007669"/>
    <property type="project" value="InterPro"/>
</dbReference>
<evidence type="ECO:0000256" key="1">
    <source>
        <dbReference type="ARBA" id="ARBA00010617"/>
    </source>
</evidence>
<evidence type="ECO:0000256" key="3">
    <source>
        <dbReference type="ARBA" id="ARBA00022723"/>
    </source>
</evidence>
<evidence type="ECO:0000313" key="9">
    <source>
        <dbReference type="EMBL" id="RVX15474.1"/>
    </source>
</evidence>
<dbReference type="PRINTS" id="PR00463">
    <property type="entry name" value="EP450I"/>
</dbReference>
<accession>A0A438K2N6</accession>
<sequence length="1022" mass="114865">MSSPDLRFKSLQWAYRRLSPSRLAKEILVFILRVIKLARPLEVTGAFSGSFPRGFLGDSAGDGDEYGDGSPRVGMEEQKDSDLARRGRKHAAHKLPPGPVPLPIIGSLLNLGNRPHESLANLAKTYGPIMTLKLGYVTTIVISSAPMAKEVLQKQDLSFCNRSIPDAIRAAKHNQLSMAWLPVSTTWRALRRTCNSHLFTPQKLDSNTHLRHQKVQELLANVEQSCQAGGPVDIGQEAFRTSLNLLSNTIFSVDLVDPISETAQEFKELVRGVMEEAGKPNLVDYFPVLRRIDPQSIRRRLTIYFGRMIEIFDRMIKQRLQLRKNQGSIASSDVLDVLLNISEDNSSEIERSHMEHLLLDLFAAGTDTTSSTLEWAMAELLHNPETLLKARMELLQTIGQDKQVKESDISRLPYLQAVVKETFRLHPAVPFLLPRRVEGDADIDGFAVPKNAQVLVNAWAIGRDPNTWENPNSFVPERFLGLDMDVKGQNFELIPFGAGRRICPGLPLAIRMVHLMLASLIHSYDWKLEDGVTPENMNMEERYGISLQKAQPLQALPHVLGIEVTGSFPRRFLGDSAGDGDGSLGVGMEEQKDSDLARRGSKHTAYKLPPGPVPLPIIGNLLNLVISSAPMAKEVLQKQDLSFCNRSIPDAIRAAKHNQLSMAWLPVSTTWRALRRTCNSHLFTSQKLDSNTHLRHQKVQELLANVEQSCQAGGPVDIGREAFRTSLNLLSNAIFSVDLVDPISETAQEFKELVRGVMEEAGKPNLVDYFPVLRRIDPQGIRRRLTVYFGRMIEIFDRMIKQRLQLRKIQGSIASSDVLDVLLNISEDNSNEIERSHMEHLLLDLFVAGTDTTSRTLEWAIAELLHNPEKLLKSRMELLQTIGQDKQVKESDITRLPYVQAVVKETFRLHPAVPFLLPRRVEEDTDIEGFTVPKNAQVLVNAWAIGRDPNTWENPNSFVPERRIRPGLPLAIRMVHLMLASLIHSYDWKLQDGVTPENMNMEERYGISLQKAQPLQALPVRV</sequence>
<gene>
    <name evidence="9" type="primary">CYP76B6_14</name>
    <name evidence="9" type="ORF">CK203_008936</name>
</gene>
<dbReference type="GO" id="GO:0004497">
    <property type="term" value="F:monooxygenase activity"/>
    <property type="evidence" value="ECO:0007669"/>
    <property type="project" value="UniProtKB-KW"/>
</dbReference>
<keyword evidence="4" id="KW-0560">Oxidoreductase</keyword>
<dbReference type="CDD" id="cd11073">
    <property type="entry name" value="CYP76-like"/>
    <property type="match status" value="2"/>
</dbReference>
<keyword evidence="2 7" id="KW-0349">Heme</keyword>
<dbReference type="GO" id="GO:0020037">
    <property type="term" value="F:heme binding"/>
    <property type="evidence" value="ECO:0007669"/>
    <property type="project" value="InterPro"/>
</dbReference>
<dbReference type="EMBL" id="QGNW01000018">
    <property type="protein sequence ID" value="RVX15474.1"/>
    <property type="molecule type" value="Genomic_DNA"/>
</dbReference>
<keyword evidence="6" id="KW-0503">Monooxygenase</keyword>
<dbReference type="GO" id="GO:0016705">
    <property type="term" value="F:oxidoreductase activity, acting on paired donors, with incorporation or reduction of molecular oxygen"/>
    <property type="evidence" value="ECO:0007669"/>
    <property type="project" value="InterPro"/>
</dbReference>
<keyword evidence="5 7" id="KW-0408">Iron</keyword>
<dbReference type="Proteomes" id="UP000288805">
    <property type="component" value="Unassembled WGS sequence"/>
</dbReference>
<dbReference type="InterPro" id="IPR017972">
    <property type="entry name" value="Cyt_P450_CS"/>
</dbReference>
<feature type="compositionally biased region" description="Basic and acidic residues" evidence="8">
    <location>
        <begin position="74"/>
        <end position="85"/>
    </location>
</feature>
<evidence type="ECO:0000256" key="6">
    <source>
        <dbReference type="ARBA" id="ARBA00023033"/>
    </source>
</evidence>
<dbReference type="PANTHER" id="PTHR47950">
    <property type="entry name" value="CYTOCHROME P450, FAMILY 76, SUBFAMILY C, POLYPEPTIDE 5-RELATED"/>
    <property type="match status" value="1"/>
</dbReference>
<dbReference type="FunFam" id="1.10.630.10:FF:000007">
    <property type="entry name" value="Cytochrome P450 76C4"/>
    <property type="match status" value="2"/>
</dbReference>
<protein>
    <submittedName>
        <fullName evidence="9">Geraniol 8-hydroxylase</fullName>
    </submittedName>
</protein>
<dbReference type="Pfam" id="PF00067">
    <property type="entry name" value="p450"/>
    <property type="match status" value="2"/>
</dbReference>
<dbReference type="Gene3D" id="1.10.630.10">
    <property type="entry name" value="Cytochrome P450"/>
    <property type="match status" value="2"/>
</dbReference>
<dbReference type="InterPro" id="IPR036396">
    <property type="entry name" value="Cyt_P450_sf"/>
</dbReference>
<dbReference type="InterPro" id="IPR002401">
    <property type="entry name" value="Cyt_P450_E_grp-I"/>
</dbReference>
<evidence type="ECO:0000313" key="10">
    <source>
        <dbReference type="Proteomes" id="UP000288805"/>
    </source>
</evidence>
<dbReference type="InterPro" id="IPR001128">
    <property type="entry name" value="Cyt_P450"/>
</dbReference>
<evidence type="ECO:0000256" key="4">
    <source>
        <dbReference type="ARBA" id="ARBA00023002"/>
    </source>
</evidence>
<dbReference type="PRINTS" id="PR00385">
    <property type="entry name" value="P450"/>
</dbReference>
<evidence type="ECO:0000256" key="8">
    <source>
        <dbReference type="SAM" id="MobiDB-lite"/>
    </source>
</evidence>
<dbReference type="PROSITE" id="PS00086">
    <property type="entry name" value="CYTOCHROME_P450"/>
    <property type="match status" value="1"/>
</dbReference>
<keyword evidence="3 7" id="KW-0479">Metal-binding</keyword>
<evidence type="ECO:0000256" key="7">
    <source>
        <dbReference type="PIRSR" id="PIRSR602401-1"/>
    </source>
</evidence>
<evidence type="ECO:0000256" key="2">
    <source>
        <dbReference type="ARBA" id="ARBA00022617"/>
    </source>
</evidence>
<feature type="binding site" description="axial binding residue" evidence="7">
    <location>
        <position position="503"/>
    </location>
    <ligand>
        <name>heme</name>
        <dbReference type="ChEBI" id="CHEBI:30413"/>
    </ligand>
    <ligandPart>
        <name>Fe</name>
        <dbReference type="ChEBI" id="CHEBI:18248"/>
    </ligandPart>
</feature>
<organism evidence="9 10">
    <name type="scientific">Vitis vinifera</name>
    <name type="common">Grape</name>
    <dbReference type="NCBI Taxonomy" id="29760"/>
    <lineage>
        <taxon>Eukaryota</taxon>
        <taxon>Viridiplantae</taxon>
        <taxon>Streptophyta</taxon>
        <taxon>Embryophyta</taxon>
        <taxon>Tracheophyta</taxon>
        <taxon>Spermatophyta</taxon>
        <taxon>Magnoliopsida</taxon>
        <taxon>eudicotyledons</taxon>
        <taxon>Gunneridae</taxon>
        <taxon>Pentapetalae</taxon>
        <taxon>rosids</taxon>
        <taxon>Vitales</taxon>
        <taxon>Vitaceae</taxon>
        <taxon>Viteae</taxon>
        <taxon>Vitis</taxon>
    </lineage>
</organism>
<dbReference type="OrthoDB" id="2789670at2759"/>
<comment type="similarity">
    <text evidence="1">Belongs to the cytochrome P450 family.</text>
</comment>
<comment type="caution">
    <text evidence="9">The sequence shown here is derived from an EMBL/GenBank/DDBJ whole genome shotgun (WGS) entry which is preliminary data.</text>
</comment>
<name>A0A438K2N6_VITVI</name>
<dbReference type="PANTHER" id="PTHR47950:SF4">
    <property type="entry name" value="GERANIOL 8-HYDROXYLASE-LIKE"/>
    <property type="match status" value="1"/>
</dbReference>
<evidence type="ECO:0000256" key="5">
    <source>
        <dbReference type="ARBA" id="ARBA00023004"/>
    </source>
</evidence>
<feature type="region of interest" description="Disordered" evidence="8">
    <location>
        <begin position="60"/>
        <end position="92"/>
    </location>
</feature>
<dbReference type="AlphaFoldDB" id="A0A438K2N6"/>
<reference evidence="9 10" key="1">
    <citation type="journal article" date="2018" name="PLoS Genet.">
        <title>Population sequencing reveals clonal diversity and ancestral inbreeding in the grapevine cultivar Chardonnay.</title>
        <authorList>
            <person name="Roach M.J."/>
            <person name="Johnson D.L."/>
            <person name="Bohlmann J."/>
            <person name="van Vuuren H.J."/>
            <person name="Jones S.J."/>
            <person name="Pretorius I.S."/>
            <person name="Schmidt S.A."/>
            <person name="Borneman A.R."/>
        </authorList>
    </citation>
    <scope>NUCLEOTIDE SEQUENCE [LARGE SCALE GENOMIC DNA]</scope>
    <source>
        <strain evidence="10">cv. Chardonnay</strain>
        <tissue evidence="9">Leaf</tissue>
    </source>
</reference>
<proteinExistence type="inferred from homology"/>
<dbReference type="SUPFAM" id="SSF48264">
    <property type="entry name" value="Cytochrome P450"/>
    <property type="match status" value="2"/>
</dbReference>
<comment type="cofactor">
    <cofactor evidence="7">
        <name>heme</name>
        <dbReference type="ChEBI" id="CHEBI:30413"/>
    </cofactor>
</comment>